<keyword evidence="6 17" id="KW-0679">Respiratory chain</keyword>
<evidence type="ECO:0000259" key="18">
    <source>
        <dbReference type="Pfam" id="PF00361"/>
    </source>
</evidence>
<evidence type="ECO:0000256" key="5">
    <source>
        <dbReference type="ARBA" id="ARBA00022448"/>
    </source>
</evidence>
<dbReference type="InterPro" id="IPR003917">
    <property type="entry name" value="NADH_UbQ_OxRdtase_chain2"/>
</dbReference>
<keyword evidence="5" id="KW-0813">Transport</keyword>
<evidence type="ECO:0000256" key="14">
    <source>
        <dbReference type="ARBA" id="ARBA00023128"/>
    </source>
</evidence>
<dbReference type="Pfam" id="PF00361">
    <property type="entry name" value="Proton_antipo_M"/>
    <property type="match status" value="1"/>
</dbReference>
<feature type="transmembrane region" description="Helical" evidence="17">
    <location>
        <begin position="197"/>
        <end position="214"/>
    </location>
</feature>
<dbReference type="InterPro" id="IPR001750">
    <property type="entry name" value="ND/Mrp_TM"/>
</dbReference>
<geneLocation type="mitochondrion" evidence="19"/>
<organism evidence="19">
    <name type="scientific">Osedax rubiplumus</name>
    <name type="common">Bone-eating worm</name>
    <name type="synonym">Polychaete worm</name>
    <dbReference type="NCBI Taxonomy" id="283784"/>
    <lineage>
        <taxon>Eukaryota</taxon>
        <taxon>Metazoa</taxon>
        <taxon>Spiralia</taxon>
        <taxon>Lophotrochozoa</taxon>
        <taxon>Annelida</taxon>
        <taxon>Polychaeta</taxon>
        <taxon>Sedentaria</taxon>
        <taxon>Canalipalpata</taxon>
        <taxon>Sabellida</taxon>
        <taxon>Siboglinidae</taxon>
        <taxon>Osedax</taxon>
    </lineage>
</organism>
<proteinExistence type="inferred from homology"/>
<evidence type="ECO:0000256" key="4">
    <source>
        <dbReference type="ARBA" id="ARBA00021008"/>
    </source>
</evidence>
<evidence type="ECO:0000256" key="8">
    <source>
        <dbReference type="ARBA" id="ARBA00022792"/>
    </source>
</evidence>
<evidence type="ECO:0000256" key="7">
    <source>
        <dbReference type="ARBA" id="ARBA00022692"/>
    </source>
</evidence>
<dbReference type="PRINTS" id="PR01436">
    <property type="entry name" value="NADHDHGNASE2"/>
</dbReference>
<keyword evidence="15 17" id="KW-0472">Membrane</keyword>
<protein>
    <recommendedName>
        <fullName evidence="4 17">NADH-ubiquinone oxidoreductase chain 2</fullName>
        <ecNumber evidence="3 17">7.1.1.2</ecNumber>
    </recommendedName>
</protein>
<dbReference type="GO" id="GO:0008137">
    <property type="term" value="F:NADH dehydrogenase (ubiquinone) activity"/>
    <property type="evidence" value="ECO:0007669"/>
    <property type="project" value="UniProtKB-EC"/>
</dbReference>
<feature type="transmembrane region" description="Helical" evidence="17">
    <location>
        <begin position="7"/>
        <end position="23"/>
    </location>
</feature>
<dbReference type="AlphaFoldDB" id="A0A6M4AH49"/>
<dbReference type="PANTHER" id="PTHR46552:SF1">
    <property type="entry name" value="NADH-UBIQUINONE OXIDOREDUCTASE CHAIN 2"/>
    <property type="match status" value="1"/>
</dbReference>
<evidence type="ECO:0000256" key="6">
    <source>
        <dbReference type="ARBA" id="ARBA00022660"/>
    </source>
</evidence>
<comment type="catalytic activity">
    <reaction evidence="16 17">
        <text>a ubiquinone + NADH + 5 H(+)(in) = a ubiquinol + NAD(+) + 4 H(+)(out)</text>
        <dbReference type="Rhea" id="RHEA:29091"/>
        <dbReference type="Rhea" id="RHEA-COMP:9565"/>
        <dbReference type="Rhea" id="RHEA-COMP:9566"/>
        <dbReference type="ChEBI" id="CHEBI:15378"/>
        <dbReference type="ChEBI" id="CHEBI:16389"/>
        <dbReference type="ChEBI" id="CHEBI:17976"/>
        <dbReference type="ChEBI" id="CHEBI:57540"/>
        <dbReference type="ChEBI" id="CHEBI:57945"/>
        <dbReference type="EC" id="7.1.1.2"/>
    </reaction>
</comment>
<dbReference type="PANTHER" id="PTHR46552">
    <property type="entry name" value="NADH-UBIQUINONE OXIDOREDUCTASE CHAIN 2"/>
    <property type="match status" value="1"/>
</dbReference>
<feature type="transmembrane region" description="Helical" evidence="17">
    <location>
        <begin position="90"/>
        <end position="110"/>
    </location>
</feature>
<evidence type="ECO:0000256" key="10">
    <source>
        <dbReference type="ARBA" id="ARBA00022982"/>
    </source>
</evidence>
<evidence type="ECO:0000256" key="1">
    <source>
        <dbReference type="ARBA" id="ARBA00004448"/>
    </source>
</evidence>
<evidence type="ECO:0000256" key="16">
    <source>
        <dbReference type="ARBA" id="ARBA00049551"/>
    </source>
</evidence>
<evidence type="ECO:0000313" key="19">
    <source>
        <dbReference type="EMBL" id="QJQ26871.1"/>
    </source>
</evidence>
<evidence type="ECO:0000256" key="13">
    <source>
        <dbReference type="ARBA" id="ARBA00023075"/>
    </source>
</evidence>
<feature type="transmembrane region" description="Helical" evidence="17">
    <location>
        <begin position="147"/>
        <end position="166"/>
    </location>
</feature>
<evidence type="ECO:0000256" key="11">
    <source>
        <dbReference type="ARBA" id="ARBA00022989"/>
    </source>
</evidence>
<feature type="domain" description="NADH:quinone oxidoreductase/Mrp antiporter transmembrane" evidence="18">
    <location>
        <begin position="25"/>
        <end position="284"/>
    </location>
</feature>
<keyword evidence="12 17" id="KW-0520">NAD</keyword>
<keyword evidence="7 17" id="KW-0812">Transmembrane</keyword>
<accession>A0A6M4AH49</accession>
<dbReference type="InterPro" id="IPR050175">
    <property type="entry name" value="Complex_I_Subunit_2"/>
</dbReference>
<feature type="transmembrane region" description="Helical" evidence="17">
    <location>
        <begin position="122"/>
        <end position="141"/>
    </location>
</feature>
<feature type="transmembrane region" description="Helical" evidence="17">
    <location>
        <begin position="59"/>
        <end position="78"/>
    </location>
</feature>
<keyword evidence="9 17" id="KW-1278">Translocase</keyword>
<keyword evidence="14 17" id="KW-0496">Mitochondrion</keyword>
<comment type="subcellular location">
    <subcellularLocation>
        <location evidence="1 17">Mitochondrion inner membrane</location>
        <topology evidence="1 17">Multi-pass membrane protein</topology>
    </subcellularLocation>
</comment>
<keyword evidence="8 17" id="KW-0999">Mitochondrion inner membrane</keyword>
<reference evidence="19" key="1">
    <citation type="submission" date="2020-02" db="EMBL/GenBank/DDBJ databases">
        <title>The mitochondrial genome of the bone-eating worm Osedax rubiplumus (Annelida, Siboglinidae).</title>
        <authorList>
            <person name="Zhou Y.-D."/>
            <person name="Li Y.-N."/>
            <person name="Cheng H."/>
            <person name="Halanych K.M."/>
            <person name="Wang C.-S."/>
        </authorList>
    </citation>
    <scope>NUCLEOTIDE SEQUENCE</scope>
</reference>
<evidence type="ECO:0000256" key="17">
    <source>
        <dbReference type="RuleBase" id="RU003403"/>
    </source>
</evidence>
<evidence type="ECO:0000256" key="2">
    <source>
        <dbReference type="ARBA" id="ARBA00007012"/>
    </source>
</evidence>
<dbReference type="GO" id="GO:0006120">
    <property type="term" value="P:mitochondrial electron transport, NADH to ubiquinone"/>
    <property type="evidence" value="ECO:0007669"/>
    <property type="project" value="InterPro"/>
</dbReference>
<name>A0A6M4AH49_OSERU</name>
<keyword evidence="11 17" id="KW-1133">Transmembrane helix</keyword>
<keyword evidence="10 17" id="KW-0249">Electron transport</keyword>
<feature type="transmembrane region" description="Helical" evidence="17">
    <location>
        <begin position="270"/>
        <end position="289"/>
    </location>
</feature>
<evidence type="ECO:0000256" key="3">
    <source>
        <dbReference type="ARBA" id="ARBA00012944"/>
    </source>
</evidence>
<comment type="function">
    <text evidence="17">Core subunit of the mitochondrial membrane respiratory chain NADH dehydrogenase (Complex I) which catalyzes electron transfer from NADH through the respiratory chain, using ubiquinone as an electron acceptor. Essential for the catalytic activity and assembly of complex I.</text>
</comment>
<feature type="transmembrane region" description="Helical" evidence="17">
    <location>
        <begin position="310"/>
        <end position="331"/>
    </location>
</feature>
<evidence type="ECO:0000256" key="15">
    <source>
        <dbReference type="ARBA" id="ARBA00023136"/>
    </source>
</evidence>
<feature type="transmembrane region" description="Helical" evidence="17">
    <location>
        <begin position="235"/>
        <end position="255"/>
    </location>
</feature>
<keyword evidence="13 17" id="KW-0830">Ubiquinone</keyword>
<gene>
    <name evidence="19" type="primary">nad2</name>
</gene>
<evidence type="ECO:0000256" key="9">
    <source>
        <dbReference type="ARBA" id="ARBA00022967"/>
    </source>
</evidence>
<evidence type="ECO:0000256" key="12">
    <source>
        <dbReference type="ARBA" id="ARBA00023027"/>
    </source>
</evidence>
<dbReference type="EMBL" id="MT108936">
    <property type="protein sequence ID" value="QJQ26871.1"/>
    <property type="molecule type" value="Genomic_DNA"/>
</dbReference>
<dbReference type="EC" id="7.1.1.2" evidence="3 17"/>
<comment type="similarity">
    <text evidence="2 17">Belongs to the complex I subunit 2 family.</text>
</comment>
<dbReference type="GO" id="GO:0005743">
    <property type="term" value="C:mitochondrial inner membrane"/>
    <property type="evidence" value="ECO:0007669"/>
    <property type="project" value="UniProtKB-SubCell"/>
</dbReference>
<sequence>MPLLKCSSPMFSFTLILSTISVLSASHWFFMWMMMELNLFSFIPLIFSSSSINESESAIKYFLAQAMGSSILFIFIILNNSQTSFTSLLPILLITSMLIKLGAAPCHFWFPSVMNSMSWISCFILSSWQKISPLFILSFFFSSFNNYTLIILGVLNSLVGGIYGINQSSLRTMLAYSSISHLGWMLVVMNFSMSTLLMYFITYIMMILPIMMISHSLSVSYKPQLFSSSNLPRSMMLLISLLFLSMSGLPPFLGFFPKWIVLQSMVASNLFLYSLLLIMSSLLTSFFYLNFMLTLSMKSFQSITHLSPSISSISSVSSISFLMIMIMPSLLAI</sequence>